<dbReference type="SFLD" id="SFLDG00358">
    <property type="entry name" value="Main_(cytGST)"/>
    <property type="match status" value="1"/>
</dbReference>
<dbReference type="AlphaFoldDB" id="A0A211ZED4"/>
<dbReference type="Gene3D" id="1.20.1050.10">
    <property type="match status" value="1"/>
</dbReference>
<dbReference type="InterPro" id="IPR036249">
    <property type="entry name" value="Thioredoxin-like_sf"/>
</dbReference>
<dbReference type="PROSITE" id="PS50404">
    <property type="entry name" value="GST_NTER"/>
    <property type="match status" value="1"/>
</dbReference>
<comment type="caution">
    <text evidence="3">The sequence shown here is derived from an EMBL/GenBank/DDBJ whole genome shotgun (WGS) entry which is preliminary data.</text>
</comment>
<evidence type="ECO:0000313" key="4">
    <source>
        <dbReference type="Proteomes" id="UP000196655"/>
    </source>
</evidence>
<reference evidence="4" key="1">
    <citation type="submission" date="2017-05" db="EMBL/GenBank/DDBJ databases">
        <authorList>
            <person name="Macchi M."/>
            <person name="Festa S."/>
            <person name="Coppotelli B.M."/>
            <person name="Morelli I.S."/>
        </authorList>
    </citation>
    <scope>NUCLEOTIDE SEQUENCE [LARGE SCALE GENOMIC DNA]</scope>
    <source>
        <strain evidence="4">I</strain>
    </source>
</reference>
<keyword evidence="4" id="KW-1185">Reference proteome</keyword>
<dbReference type="InterPro" id="IPR010987">
    <property type="entry name" value="Glutathione-S-Trfase_C-like"/>
</dbReference>
<dbReference type="STRING" id="1122125.GCA_000423185_01334"/>
<dbReference type="Pfam" id="PF13409">
    <property type="entry name" value="GST_N_2"/>
    <property type="match status" value="1"/>
</dbReference>
<dbReference type="InterPro" id="IPR004046">
    <property type="entry name" value="GST_C"/>
</dbReference>
<dbReference type="OrthoDB" id="9810080at2"/>
<dbReference type="CDD" id="cd03056">
    <property type="entry name" value="GST_N_4"/>
    <property type="match status" value="1"/>
</dbReference>
<feature type="domain" description="GST N-terminal" evidence="1">
    <location>
        <begin position="1"/>
        <end position="82"/>
    </location>
</feature>
<dbReference type="SUPFAM" id="SSF52833">
    <property type="entry name" value="Thioredoxin-like"/>
    <property type="match status" value="1"/>
</dbReference>
<proteinExistence type="predicted"/>
<dbReference type="InterPro" id="IPR036282">
    <property type="entry name" value="Glutathione-S-Trfase_C_sf"/>
</dbReference>
<dbReference type="SUPFAM" id="SSF47616">
    <property type="entry name" value="GST C-terminal domain-like"/>
    <property type="match status" value="1"/>
</dbReference>
<name>A0A211ZED4_9PROT</name>
<organism evidence="3 4">
    <name type="scientific">Inquilinus limosus</name>
    <dbReference type="NCBI Taxonomy" id="171674"/>
    <lineage>
        <taxon>Bacteria</taxon>
        <taxon>Pseudomonadati</taxon>
        <taxon>Pseudomonadota</taxon>
        <taxon>Alphaproteobacteria</taxon>
        <taxon>Rhodospirillales</taxon>
        <taxon>Rhodospirillaceae</taxon>
        <taxon>Inquilinus</taxon>
    </lineage>
</organism>
<evidence type="ECO:0000259" key="2">
    <source>
        <dbReference type="PROSITE" id="PS50405"/>
    </source>
</evidence>
<protein>
    <submittedName>
        <fullName evidence="3">Glutathione S-transferase</fullName>
    </submittedName>
</protein>
<dbReference type="PROSITE" id="PS50405">
    <property type="entry name" value="GST_CTER"/>
    <property type="match status" value="1"/>
</dbReference>
<dbReference type="SFLD" id="SFLDS00019">
    <property type="entry name" value="Glutathione_Transferase_(cytos"/>
    <property type="match status" value="1"/>
</dbReference>
<gene>
    <name evidence="3" type="ORF">BWR60_28860</name>
</gene>
<evidence type="ECO:0000259" key="1">
    <source>
        <dbReference type="PROSITE" id="PS50404"/>
    </source>
</evidence>
<dbReference type="Gene3D" id="3.40.30.10">
    <property type="entry name" value="Glutaredoxin"/>
    <property type="match status" value="1"/>
</dbReference>
<dbReference type="PANTHER" id="PTHR44051:SF8">
    <property type="entry name" value="GLUTATHIONE S-TRANSFERASE GSTA"/>
    <property type="match status" value="1"/>
</dbReference>
<dbReference type="Proteomes" id="UP000196655">
    <property type="component" value="Unassembled WGS sequence"/>
</dbReference>
<feature type="domain" description="GST C-terminal" evidence="2">
    <location>
        <begin position="84"/>
        <end position="212"/>
    </location>
</feature>
<dbReference type="GO" id="GO:0016740">
    <property type="term" value="F:transferase activity"/>
    <property type="evidence" value="ECO:0007669"/>
    <property type="project" value="UniProtKB-KW"/>
</dbReference>
<dbReference type="PANTHER" id="PTHR44051">
    <property type="entry name" value="GLUTATHIONE S-TRANSFERASE-RELATED"/>
    <property type="match status" value="1"/>
</dbReference>
<dbReference type="SFLD" id="SFLDG01151">
    <property type="entry name" value="Main.2:_Nu-like"/>
    <property type="match status" value="1"/>
</dbReference>
<evidence type="ECO:0000313" key="3">
    <source>
        <dbReference type="EMBL" id="OWJ63649.1"/>
    </source>
</evidence>
<dbReference type="InterPro" id="IPR004045">
    <property type="entry name" value="Glutathione_S-Trfase_N"/>
</dbReference>
<dbReference type="InterPro" id="IPR040079">
    <property type="entry name" value="Glutathione_S-Trfase"/>
</dbReference>
<dbReference type="EMBL" id="NHON01000084">
    <property type="protein sequence ID" value="OWJ63649.1"/>
    <property type="molecule type" value="Genomic_DNA"/>
</dbReference>
<accession>A0A211ZED4</accession>
<keyword evidence="3" id="KW-0808">Transferase</keyword>
<dbReference type="Pfam" id="PF00043">
    <property type="entry name" value="GST_C"/>
    <property type="match status" value="1"/>
</dbReference>
<sequence length="213" mass="23868">MITLYDYPPSQNAYKVRLLLAQLQRPYRTEIISIFEGEGQRPEYLAINPTGAVPAIRLDDGRVIAESNAILWFLAEGTPYLPEDRFARAKVLQWLSFEGDYVQATVATLRHWVMTGKAARRPAALVEAKREGSLKTLAILDRELSGRAWLAGPAYGIADIAVFAYVHRAEEAGLPLADFPNVTAWIDRVRSQPRFLAETFPYSIDPHSANELP</sequence>